<dbReference type="InterPro" id="IPR022145">
    <property type="entry name" value="INTS1_RPB2-bd"/>
</dbReference>
<accession>A0A132AK23</accession>
<feature type="domain" description="Integrator complex subunit 1 RPB2-binding" evidence="2">
    <location>
        <begin position="64"/>
        <end position="214"/>
    </location>
</feature>
<dbReference type="PANTHER" id="PTHR21224">
    <property type="entry name" value="INTEGRATOR COMPLEX SUBUNIT 1"/>
    <property type="match status" value="1"/>
</dbReference>
<evidence type="ECO:0000256" key="1">
    <source>
        <dbReference type="SAM" id="MobiDB-lite"/>
    </source>
</evidence>
<dbReference type="VEuPathDB" id="VectorBase:SSCA006317"/>
<dbReference type="GO" id="GO:0032039">
    <property type="term" value="C:integrator complex"/>
    <property type="evidence" value="ECO:0007669"/>
    <property type="project" value="InterPro"/>
</dbReference>
<dbReference type="PANTHER" id="PTHR21224:SF1">
    <property type="entry name" value="INTEGRATOR COMPLEX SUBUNIT 1"/>
    <property type="match status" value="1"/>
</dbReference>
<feature type="region of interest" description="Disordered" evidence="1">
    <location>
        <begin position="1"/>
        <end position="34"/>
    </location>
</feature>
<dbReference type="AlphaFoldDB" id="A0A132AK23"/>
<gene>
    <name evidence="4" type="ORF">QR98_0098430</name>
</gene>
<dbReference type="Pfam" id="PF22929">
    <property type="entry name" value="INTS1_INTS2-bd"/>
    <property type="match status" value="1"/>
</dbReference>
<dbReference type="GO" id="GO:0034474">
    <property type="term" value="P:U2 snRNA 3'-end processing"/>
    <property type="evidence" value="ECO:0007669"/>
    <property type="project" value="InterPro"/>
</dbReference>
<comment type="caution">
    <text evidence="4">The sequence shown here is derived from an EMBL/GenBank/DDBJ whole genome shotgun (WGS) entry which is preliminary data.</text>
</comment>
<proteinExistence type="predicted"/>
<evidence type="ECO:0000313" key="4">
    <source>
        <dbReference type="EMBL" id="KPM11273.1"/>
    </source>
</evidence>
<reference evidence="4 5" key="1">
    <citation type="journal article" date="2015" name="Parasit. Vectors">
        <title>Draft genome of the scabies mite.</title>
        <authorList>
            <person name="Rider S.D.Jr."/>
            <person name="Morgan M.S."/>
            <person name="Arlian L.G."/>
        </authorList>
    </citation>
    <scope>NUCLEOTIDE SEQUENCE [LARGE SCALE GENOMIC DNA]</scope>
    <source>
        <strain evidence="4">Arlian Lab</strain>
    </source>
</reference>
<feature type="domain" description="Integrator complex subunit 1 INTS2-binding" evidence="3">
    <location>
        <begin position="710"/>
        <end position="827"/>
    </location>
</feature>
<dbReference type="OrthoDB" id="19938at2759"/>
<feature type="compositionally biased region" description="Polar residues" evidence="1">
    <location>
        <begin position="1"/>
        <end position="10"/>
    </location>
</feature>
<protein>
    <submittedName>
        <fullName evidence="4">Integrator complex subunit 1-like protein</fullName>
    </submittedName>
</protein>
<dbReference type="EMBL" id="JXLN01016831">
    <property type="protein sequence ID" value="KPM11273.1"/>
    <property type="molecule type" value="Genomic_DNA"/>
</dbReference>
<dbReference type="InterPro" id="IPR038902">
    <property type="entry name" value="INTS1"/>
</dbReference>
<sequence length="840" mass="98264">MLQTSDVMNPTKTSIESSTSATITSMNEDSLGDESCSSSTSIYIDSSSSLQSITSRYLENEDKMINYVYEIINENLNRRQNVNDYSRNMLKLLIATSGLRNVRLLVAQKLEHWFQNPKLSRPAQDLLLTVFLNCDGKDYETLNYLFKMRLKSKPFINHFILCFKELLNQKNDTFEVVMKILLTNENSGIKNMNNIHLLSIMFQINPQDATILMAKFFFSMICLKDDQLKMLRNLLREIVRAMKSDSMDYSLFIKSLIEESKIFMVHQQFDMILFGKILFQIIDLATMVILLSVNQNRDSFVRLDRKEMTRNFQLKFASIQYYCIEWISTMGFRKFLFQDRESFNRVLKKIMLLDMVESCSCFDNWLPDNERAIVFRYATERLPFLEGTLKSILTLAFDPETPFDRHEACVCIFNLITRAAINFDGDLNYPVLLFNDINIIDPLFECCIYSYPNTEFPPNYVPPRFAIMDRYWKVWLMLLIIVAHNPKSFGQHSWNKYPTLQALIEMAITNDFQFPPKTMDNEEFINQMIRLNQSERSEILEFENYLATDNEVTETSSYLLSSLITFEPYAMPRRPPDNFKQFCSNYRLCYLLCRIRNPDFLLRIIEKQRMVSNPQAYLSSMNWLADLVESNENNYGFLPVQCLSEYLMKQIAEEYAMSLGISFSNNYDQTLSKADKAKRKEKRPKKLIRLILFFQNDFAQTPKTQLSESFQYFLGNLRSPQSNVRLFAYKALHLIVTFSDEKSFAPILQDENGLALFLNLSDEIPSSSSYPDWLRHENLKNFCNSNQQTQLMCSFLAQALAEESNPSLIKEYLKFLSQNSINNDCVEQISSLLLMKPRIN</sequence>
<evidence type="ECO:0000313" key="5">
    <source>
        <dbReference type="Proteomes" id="UP000616769"/>
    </source>
</evidence>
<dbReference type="Pfam" id="PF12432">
    <property type="entry name" value="INTS1_RP2B-bd"/>
    <property type="match status" value="1"/>
</dbReference>
<dbReference type="Proteomes" id="UP000616769">
    <property type="component" value="Unassembled WGS sequence"/>
</dbReference>
<organism evidence="4 5">
    <name type="scientific">Sarcoptes scabiei</name>
    <name type="common">Itch mite</name>
    <name type="synonym">Acarus scabiei</name>
    <dbReference type="NCBI Taxonomy" id="52283"/>
    <lineage>
        <taxon>Eukaryota</taxon>
        <taxon>Metazoa</taxon>
        <taxon>Ecdysozoa</taxon>
        <taxon>Arthropoda</taxon>
        <taxon>Chelicerata</taxon>
        <taxon>Arachnida</taxon>
        <taxon>Acari</taxon>
        <taxon>Acariformes</taxon>
        <taxon>Sarcoptiformes</taxon>
        <taxon>Astigmata</taxon>
        <taxon>Psoroptidia</taxon>
        <taxon>Sarcoptoidea</taxon>
        <taxon>Sarcoptidae</taxon>
        <taxon>Sarcoptinae</taxon>
        <taxon>Sarcoptes</taxon>
    </lineage>
</organism>
<feature type="compositionally biased region" description="Low complexity" evidence="1">
    <location>
        <begin position="11"/>
        <end position="25"/>
    </location>
</feature>
<evidence type="ECO:0000259" key="2">
    <source>
        <dbReference type="Pfam" id="PF12432"/>
    </source>
</evidence>
<dbReference type="InterPro" id="IPR053966">
    <property type="entry name" value="INTS1_INTS2-bd"/>
</dbReference>
<name>A0A132AK23_SARSC</name>
<evidence type="ECO:0000259" key="3">
    <source>
        <dbReference type="Pfam" id="PF22929"/>
    </source>
</evidence>